<dbReference type="GO" id="GO:0045892">
    <property type="term" value="P:negative regulation of DNA-templated transcription"/>
    <property type="evidence" value="ECO:0007669"/>
    <property type="project" value="TreeGrafter"/>
</dbReference>
<dbReference type="GeneID" id="57011430"/>
<comment type="similarity">
    <text evidence="1">Belongs to the Fur family.</text>
</comment>
<protein>
    <submittedName>
        <fullName evidence="9">Fur family ferric uptake transcriptional regulator</fullName>
    </submittedName>
    <submittedName>
        <fullName evidence="10">Fur family transcriptional regulator, ferric uptake regulator</fullName>
    </submittedName>
</protein>
<dbReference type="EMBL" id="FNEH01000001">
    <property type="protein sequence ID" value="SDI05487.1"/>
    <property type="molecule type" value="Genomic_DNA"/>
</dbReference>
<evidence type="ECO:0000313" key="13">
    <source>
        <dbReference type="Proteomes" id="UP000198945"/>
    </source>
</evidence>
<dbReference type="GO" id="GO:1900376">
    <property type="term" value="P:regulation of secondary metabolite biosynthetic process"/>
    <property type="evidence" value="ECO:0007669"/>
    <property type="project" value="TreeGrafter"/>
</dbReference>
<evidence type="ECO:0000256" key="5">
    <source>
        <dbReference type="ARBA" id="ARBA00023125"/>
    </source>
</evidence>
<comment type="cofactor">
    <cofactor evidence="8">
        <name>Mn(2+)</name>
        <dbReference type="ChEBI" id="CHEBI:29035"/>
    </cofactor>
    <cofactor evidence="8">
        <name>Fe(2+)</name>
        <dbReference type="ChEBI" id="CHEBI:29033"/>
    </cofactor>
    <text evidence="8">Binds 1 Mn(2+) or Fe(2+) ion per subunit.</text>
</comment>
<reference evidence="10 16" key="2">
    <citation type="submission" date="2016-10" db="EMBL/GenBank/DDBJ databases">
        <authorList>
            <person name="Varghese N."/>
            <person name="Submissions S."/>
        </authorList>
    </citation>
    <scope>NUCLEOTIDE SEQUENCE [LARGE SCALE GENOMIC DNA]</scope>
    <source>
        <strain evidence="10 16">WG10</strain>
    </source>
</reference>
<evidence type="ECO:0000256" key="4">
    <source>
        <dbReference type="ARBA" id="ARBA00023015"/>
    </source>
</evidence>
<dbReference type="SUPFAM" id="SSF46785">
    <property type="entry name" value="Winged helix' DNA-binding domain"/>
    <property type="match status" value="1"/>
</dbReference>
<dbReference type="RefSeq" id="WP_089716646.1">
    <property type="nucleotide sequence ID" value="NZ_FMYT01000001.1"/>
</dbReference>
<keyword evidence="7" id="KW-0479">Metal-binding</keyword>
<keyword evidence="3 7" id="KW-0862">Zinc</keyword>
<dbReference type="Gene3D" id="3.30.1490.190">
    <property type="match status" value="1"/>
</dbReference>
<dbReference type="EMBL" id="SOEF01000001">
    <property type="protein sequence ID" value="TDX48060.1"/>
    <property type="molecule type" value="Genomic_DNA"/>
</dbReference>
<dbReference type="Pfam" id="PF01475">
    <property type="entry name" value="FUR"/>
    <property type="match status" value="1"/>
</dbReference>
<evidence type="ECO:0000313" key="11">
    <source>
        <dbReference type="EMBL" id="SDI05487.1"/>
    </source>
</evidence>
<proteinExistence type="inferred from homology"/>
<evidence type="ECO:0000313" key="15">
    <source>
        <dbReference type="Proteomes" id="UP000295472"/>
    </source>
</evidence>
<dbReference type="PANTHER" id="PTHR33202">
    <property type="entry name" value="ZINC UPTAKE REGULATION PROTEIN"/>
    <property type="match status" value="1"/>
</dbReference>
<dbReference type="AlphaFoldDB" id="A0A1G6HVW0"/>
<feature type="binding site" evidence="7">
    <location>
        <position position="101"/>
    </location>
    <ligand>
        <name>Zn(2+)</name>
        <dbReference type="ChEBI" id="CHEBI:29105"/>
    </ligand>
</feature>
<feature type="binding site" evidence="8">
    <location>
        <position position="92"/>
    </location>
    <ligand>
        <name>Fe cation</name>
        <dbReference type="ChEBI" id="CHEBI:24875"/>
    </ligand>
</feature>
<name>A0A1G6HVW0_9FIRM</name>
<evidence type="ECO:0000313" key="12">
    <source>
        <dbReference type="EMBL" id="TDX48060.1"/>
    </source>
</evidence>
<feature type="binding site" evidence="7">
    <location>
        <position position="138"/>
    </location>
    <ligand>
        <name>Zn(2+)</name>
        <dbReference type="ChEBI" id="CHEBI:29105"/>
    </ligand>
</feature>
<dbReference type="GO" id="GO:0008270">
    <property type="term" value="F:zinc ion binding"/>
    <property type="evidence" value="ECO:0007669"/>
    <property type="project" value="TreeGrafter"/>
</dbReference>
<organism evidence="10 16">
    <name type="scientific">Halanaerobium congolense</name>
    <dbReference type="NCBI Taxonomy" id="54121"/>
    <lineage>
        <taxon>Bacteria</taxon>
        <taxon>Bacillati</taxon>
        <taxon>Bacillota</taxon>
        <taxon>Clostridia</taxon>
        <taxon>Halanaerobiales</taxon>
        <taxon>Halanaerobiaceae</taxon>
        <taxon>Halanaerobium</taxon>
    </lineage>
</organism>
<reference evidence="9 14" key="3">
    <citation type="submission" date="2018-04" db="EMBL/GenBank/DDBJ databases">
        <title>Subsurface microbial communities from deep shales in Ohio and West Virginia, USA.</title>
        <authorList>
            <person name="Wrighton K."/>
        </authorList>
    </citation>
    <scope>NUCLEOTIDE SEQUENCE [LARGE SCALE GENOMIC DNA]</scope>
    <source>
        <strain evidence="12 15">DSMZ 11287</strain>
        <strain evidence="9 14">MSL28</strain>
    </source>
</reference>
<comment type="cofactor">
    <cofactor evidence="7">
        <name>Zn(2+)</name>
        <dbReference type="ChEBI" id="CHEBI:29105"/>
    </cofactor>
    <text evidence="7">Binds 1 zinc ion per subunit.</text>
</comment>
<dbReference type="EMBL" id="QICM01000031">
    <property type="protein sequence ID" value="PXV62607.1"/>
    <property type="molecule type" value="Genomic_DNA"/>
</dbReference>
<feature type="binding site" evidence="7">
    <location>
        <position position="141"/>
    </location>
    <ligand>
        <name>Zn(2+)</name>
        <dbReference type="ChEBI" id="CHEBI:29105"/>
    </ligand>
</feature>
<dbReference type="EMBL" id="FMYT01000001">
    <property type="protein sequence ID" value="SDB98361.1"/>
    <property type="molecule type" value="Genomic_DNA"/>
</dbReference>
<dbReference type="Proteomes" id="UP000295472">
    <property type="component" value="Unassembled WGS sequence"/>
</dbReference>
<dbReference type="Proteomes" id="UP000324896">
    <property type="component" value="Unassembled WGS sequence"/>
</dbReference>
<evidence type="ECO:0000256" key="7">
    <source>
        <dbReference type="PIRSR" id="PIRSR602481-1"/>
    </source>
</evidence>
<keyword evidence="2" id="KW-0678">Repressor</keyword>
<dbReference type="Proteomes" id="UP000198945">
    <property type="component" value="Unassembled WGS sequence"/>
</dbReference>
<dbReference type="InterPro" id="IPR043135">
    <property type="entry name" value="Fur_C"/>
</dbReference>
<keyword evidence="6" id="KW-0804">Transcription</keyword>
<evidence type="ECO:0000256" key="3">
    <source>
        <dbReference type="ARBA" id="ARBA00022833"/>
    </source>
</evidence>
<keyword evidence="4" id="KW-0805">Transcription regulation</keyword>
<evidence type="ECO:0000256" key="2">
    <source>
        <dbReference type="ARBA" id="ARBA00022491"/>
    </source>
</evidence>
<dbReference type="InterPro" id="IPR036388">
    <property type="entry name" value="WH-like_DNA-bd_sf"/>
</dbReference>
<evidence type="ECO:0000256" key="8">
    <source>
        <dbReference type="PIRSR" id="PIRSR602481-2"/>
    </source>
</evidence>
<gene>
    <name evidence="12" type="ORF">C7954_10115</name>
    <name evidence="9" type="ORF">C8C78_13136</name>
    <name evidence="10" type="ORF">SAMN04488597_101173</name>
    <name evidence="11" type="ORF">SAMN04515654_101102</name>
</gene>
<keyword evidence="8" id="KW-0408">Iron</keyword>
<evidence type="ECO:0000256" key="6">
    <source>
        <dbReference type="ARBA" id="ARBA00023163"/>
    </source>
</evidence>
<dbReference type="InterPro" id="IPR002481">
    <property type="entry name" value="FUR"/>
</dbReference>
<dbReference type="GO" id="GO:0003700">
    <property type="term" value="F:DNA-binding transcription factor activity"/>
    <property type="evidence" value="ECO:0007669"/>
    <property type="project" value="InterPro"/>
</dbReference>
<dbReference type="InterPro" id="IPR036390">
    <property type="entry name" value="WH_DNA-bd_sf"/>
</dbReference>
<dbReference type="Gene3D" id="1.10.10.10">
    <property type="entry name" value="Winged helix-like DNA-binding domain superfamily/Winged helix DNA-binding domain"/>
    <property type="match status" value="1"/>
</dbReference>
<accession>A0A1G6HVW0</accession>
<dbReference type="CDD" id="cd07153">
    <property type="entry name" value="Fur_like"/>
    <property type="match status" value="1"/>
</dbReference>
<dbReference type="GO" id="GO:0000976">
    <property type="term" value="F:transcription cis-regulatory region binding"/>
    <property type="evidence" value="ECO:0007669"/>
    <property type="project" value="TreeGrafter"/>
</dbReference>
<keyword evidence="5" id="KW-0238">DNA-binding</keyword>
<evidence type="ECO:0000256" key="1">
    <source>
        <dbReference type="ARBA" id="ARBA00007957"/>
    </source>
</evidence>
<evidence type="ECO:0000313" key="10">
    <source>
        <dbReference type="EMBL" id="SDB98361.1"/>
    </source>
</evidence>
<sequence length="142" mass="17028">MENLKEKFKRKLAENNYKLTKQREVILGTILGNKNWHFTAEDLFAAVKKKDQDIGMATIYRTLELMQNLKIINVHDFNEDSRIYELYSEESHHHHLICKKCGKLVEFSDQDIDYLESELEAKYDFKVTEHKLRFYGYCRDCK</sequence>
<evidence type="ECO:0000313" key="14">
    <source>
        <dbReference type="Proteomes" id="UP000247389"/>
    </source>
</evidence>
<evidence type="ECO:0000313" key="16">
    <source>
        <dbReference type="Proteomes" id="UP000324896"/>
    </source>
</evidence>
<feature type="binding site" evidence="7">
    <location>
        <position position="98"/>
    </location>
    <ligand>
        <name>Zn(2+)</name>
        <dbReference type="ChEBI" id="CHEBI:29105"/>
    </ligand>
</feature>
<reference evidence="11 13" key="1">
    <citation type="submission" date="2016-10" db="EMBL/GenBank/DDBJ databases">
        <authorList>
            <person name="de Groot N.N."/>
        </authorList>
    </citation>
    <scope>NUCLEOTIDE SEQUENCE [LARGE SCALE GENOMIC DNA]</scope>
    <source>
        <strain evidence="11 13">WG7</strain>
    </source>
</reference>
<dbReference type="PANTHER" id="PTHR33202:SF7">
    <property type="entry name" value="FERRIC UPTAKE REGULATION PROTEIN"/>
    <property type="match status" value="1"/>
</dbReference>
<feature type="binding site" evidence="8">
    <location>
        <position position="130"/>
    </location>
    <ligand>
        <name>Fe cation</name>
        <dbReference type="ChEBI" id="CHEBI:24875"/>
    </ligand>
</feature>
<dbReference type="Proteomes" id="UP000247389">
    <property type="component" value="Unassembled WGS sequence"/>
</dbReference>
<evidence type="ECO:0000313" key="9">
    <source>
        <dbReference type="EMBL" id="PXV62607.1"/>
    </source>
</evidence>